<dbReference type="KEGG" id="vg:29124799"/>
<dbReference type="Proteomes" id="UP000201386">
    <property type="component" value="Segment"/>
</dbReference>
<keyword evidence="3" id="KW-1185">Reference proteome</keyword>
<accession>A0A140G6H2</accession>
<evidence type="ECO:0000313" key="2">
    <source>
        <dbReference type="EMBL" id="AMM44257.1"/>
    </source>
</evidence>
<feature type="compositionally biased region" description="Basic and acidic residues" evidence="1">
    <location>
        <begin position="65"/>
        <end position="78"/>
    </location>
</feature>
<proteinExistence type="predicted"/>
<organism evidence="2 3">
    <name type="scientific">Arthrobacter phage KellEzio</name>
    <dbReference type="NCBI Taxonomy" id="1796995"/>
    <lineage>
        <taxon>Viruses</taxon>
        <taxon>Duplodnaviria</taxon>
        <taxon>Heunggongvirae</taxon>
        <taxon>Uroviricota</taxon>
        <taxon>Caudoviricetes</taxon>
        <taxon>Kelleziovirus</taxon>
        <taxon>Kelleziovirus kellezzio</taxon>
    </lineage>
</organism>
<feature type="region of interest" description="Disordered" evidence="1">
    <location>
        <begin position="36"/>
        <end position="78"/>
    </location>
</feature>
<dbReference type="RefSeq" id="YP_009301344.1">
    <property type="nucleotide sequence ID" value="NC_031231.1"/>
</dbReference>
<dbReference type="EMBL" id="KU647626">
    <property type="protein sequence ID" value="AMM44257.1"/>
    <property type="molecule type" value="Genomic_DNA"/>
</dbReference>
<name>A0A140G6H2_9CAUD</name>
<evidence type="ECO:0000313" key="3">
    <source>
        <dbReference type="Proteomes" id="UP000201386"/>
    </source>
</evidence>
<sequence length="78" mass="9051">MTAHLVHVGNRKFQGWCEEHKDGLNTTSRRAAEKWIDQHNDDEHPDVDGAPDTQEEVTRGALDAEEARLRREETEWMP</sequence>
<dbReference type="GeneID" id="29124799"/>
<gene>
    <name evidence="2" type="primary">87</name>
    <name evidence="2" type="ORF">KELLEZIO_87</name>
</gene>
<reference evidence="2 3" key="1">
    <citation type="submission" date="2016-02" db="EMBL/GenBank/DDBJ databases">
        <authorList>
            <person name="Lynch K.C."/>
            <person name="Doan M."/>
            <person name="Paisley J.T."/>
            <person name="Allen K.G."/>
            <person name="Gaffney B.L."/>
            <person name="Rinehart C.A."/>
            <person name="King R.A."/>
            <person name="Staples A."/>
            <person name="Bowman C.A."/>
            <person name="Russell D.A."/>
            <person name="Pope W.H."/>
            <person name="Jacobs-Sera D."/>
            <person name="Hendrix R.W."/>
            <person name="Hatfull G.F."/>
        </authorList>
    </citation>
    <scope>NUCLEOTIDE SEQUENCE [LARGE SCALE GENOMIC DNA]</scope>
</reference>
<evidence type="ECO:0000256" key="1">
    <source>
        <dbReference type="SAM" id="MobiDB-lite"/>
    </source>
</evidence>
<protein>
    <submittedName>
        <fullName evidence="2">Uncharacterized protein</fullName>
    </submittedName>
</protein>